<sequence>MSEEELVRYLREKGLMHRERTCNRGHAMKLTCARSGHSAAWKCRVGGCCQEVSVRRGTWLDGPRMRTPLKTAVLFIYDWCRQISSVTNCERDLGKTILNLLYKSNHTSAAVNHPQQRLQTFVTAKTKEEGECFSQVKRIGARKQS</sequence>
<dbReference type="WBParaSite" id="TMUE_3000013156.1">
    <property type="protein sequence ID" value="TMUE_3000013156.1"/>
    <property type="gene ID" value="WBGene00301801"/>
</dbReference>
<keyword evidence="1" id="KW-1185">Reference proteome</keyword>
<name>A0A5S6R0I5_TRIMR</name>
<evidence type="ECO:0000313" key="2">
    <source>
        <dbReference type="WBParaSite" id="TMUE_3000013156.1"/>
    </source>
</evidence>
<dbReference type="Proteomes" id="UP000046395">
    <property type="component" value="Unassembled WGS sequence"/>
</dbReference>
<dbReference type="AlphaFoldDB" id="A0A5S6R0I5"/>
<protein>
    <submittedName>
        <fullName evidence="2">Uncharacterized protein</fullName>
    </submittedName>
</protein>
<evidence type="ECO:0000313" key="1">
    <source>
        <dbReference type="Proteomes" id="UP000046395"/>
    </source>
</evidence>
<proteinExistence type="predicted"/>
<organism evidence="1 2">
    <name type="scientific">Trichuris muris</name>
    <name type="common">Mouse whipworm</name>
    <dbReference type="NCBI Taxonomy" id="70415"/>
    <lineage>
        <taxon>Eukaryota</taxon>
        <taxon>Metazoa</taxon>
        <taxon>Ecdysozoa</taxon>
        <taxon>Nematoda</taxon>
        <taxon>Enoplea</taxon>
        <taxon>Dorylaimia</taxon>
        <taxon>Trichinellida</taxon>
        <taxon>Trichuridae</taxon>
        <taxon>Trichuris</taxon>
    </lineage>
</organism>
<reference evidence="2" key="1">
    <citation type="submission" date="2019-12" db="UniProtKB">
        <authorList>
            <consortium name="WormBaseParasite"/>
        </authorList>
    </citation>
    <scope>IDENTIFICATION</scope>
</reference>
<accession>A0A5S6R0I5</accession>